<dbReference type="GO" id="GO:0106300">
    <property type="term" value="P:protein-DNA covalent cross-linking repair"/>
    <property type="evidence" value="ECO:0007669"/>
    <property type="project" value="InterPro"/>
</dbReference>
<evidence type="ECO:0000313" key="10">
    <source>
        <dbReference type="Proteomes" id="UP000319502"/>
    </source>
</evidence>
<evidence type="ECO:0000256" key="8">
    <source>
        <dbReference type="RuleBase" id="RU364100"/>
    </source>
</evidence>
<evidence type="ECO:0000256" key="5">
    <source>
        <dbReference type="ARBA" id="ARBA00023124"/>
    </source>
</evidence>
<dbReference type="RefSeq" id="WP_144309793.1">
    <property type="nucleotide sequence ID" value="NZ_VMNK01000010.1"/>
</dbReference>
<proteinExistence type="inferred from homology"/>
<dbReference type="GO" id="GO:0006508">
    <property type="term" value="P:proteolysis"/>
    <property type="evidence" value="ECO:0007669"/>
    <property type="project" value="UniProtKB-KW"/>
</dbReference>
<reference evidence="9 10" key="1">
    <citation type="submission" date="2019-07" db="EMBL/GenBank/DDBJ databases">
        <title>The pathways for chlorine oxyanion respiration interact through the shared metabolite chlorate.</title>
        <authorList>
            <person name="Barnum T.P."/>
            <person name="Cheng Y."/>
            <person name="Hill K.A."/>
            <person name="Lucas L.N."/>
            <person name="Carlson H.K."/>
            <person name="Coates J.D."/>
        </authorList>
    </citation>
    <scope>NUCLEOTIDE SEQUENCE [LARGE SCALE GENOMIC DNA]</scope>
    <source>
        <strain evidence="9 10">SFB-3</strain>
    </source>
</reference>
<accession>A0A557QSJ1</accession>
<dbReference type="PANTHER" id="PTHR13604:SF0">
    <property type="entry name" value="ABASIC SITE PROCESSING PROTEIN HMCES"/>
    <property type="match status" value="1"/>
</dbReference>
<keyword evidence="6" id="KW-0238">DNA-binding</keyword>
<dbReference type="EMBL" id="VMNK01000010">
    <property type="protein sequence ID" value="TVO55883.1"/>
    <property type="molecule type" value="Genomic_DNA"/>
</dbReference>
<keyword evidence="5" id="KW-0190">Covalent protein-DNA linkage</keyword>
<keyword evidence="10" id="KW-1185">Reference proteome</keyword>
<dbReference type="Pfam" id="PF02586">
    <property type="entry name" value="SRAP"/>
    <property type="match status" value="1"/>
</dbReference>
<organism evidence="9 10">
    <name type="scientific">Denitromonas halophila</name>
    <dbReference type="NCBI Taxonomy" id="1629404"/>
    <lineage>
        <taxon>Bacteria</taxon>
        <taxon>Pseudomonadati</taxon>
        <taxon>Pseudomonadota</taxon>
        <taxon>Betaproteobacteria</taxon>
        <taxon>Rhodocyclales</taxon>
        <taxon>Zoogloeaceae</taxon>
        <taxon>Denitromonas</taxon>
    </lineage>
</organism>
<evidence type="ECO:0000313" key="9">
    <source>
        <dbReference type="EMBL" id="TVO55883.1"/>
    </source>
</evidence>
<dbReference type="SUPFAM" id="SSF143081">
    <property type="entry name" value="BB1717-like"/>
    <property type="match status" value="1"/>
</dbReference>
<dbReference type="AlphaFoldDB" id="A0A557QSJ1"/>
<evidence type="ECO:0000256" key="3">
    <source>
        <dbReference type="ARBA" id="ARBA00022763"/>
    </source>
</evidence>
<evidence type="ECO:0000256" key="4">
    <source>
        <dbReference type="ARBA" id="ARBA00022801"/>
    </source>
</evidence>
<dbReference type="OrthoDB" id="6192129at2"/>
<name>A0A557QSJ1_9RHOO</name>
<evidence type="ECO:0000256" key="1">
    <source>
        <dbReference type="ARBA" id="ARBA00008136"/>
    </source>
</evidence>
<dbReference type="Gene3D" id="3.90.1680.10">
    <property type="entry name" value="SOS response associated peptidase-like"/>
    <property type="match status" value="1"/>
</dbReference>
<dbReference type="GO" id="GO:0016829">
    <property type="term" value="F:lyase activity"/>
    <property type="evidence" value="ECO:0007669"/>
    <property type="project" value="UniProtKB-KW"/>
</dbReference>
<evidence type="ECO:0000256" key="2">
    <source>
        <dbReference type="ARBA" id="ARBA00022670"/>
    </source>
</evidence>
<dbReference type="EC" id="3.4.-.-" evidence="8"/>
<dbReference type="PANTHER" id="PTHR13604">
    <property type="entry name" value="DC12-RELATED"/>
    <property type="match status" value="1"/>
</dbReference>
<comment type="caution">
    <text evidence="9">The sequence shown here is derived from an EMBL/GenBank/DDBJ whole genome shotgun (WGS) entry which is preliminary data.</text>
</comment>
<gene>
    <name evidence="9" type="ORF">FHP91_11755</name>
</gene>
<dbReference type="GO" id="GO:0008233">
    <property type="term" value="F:peptidase activity"/>
    <property type="evidence" value="ECO:0007669"/>
    <property type="project" value="UniProtKB-KW"/>
</dbReference>
<dbReference type="Proteomes" id="UP000319502">
    <property type="component" value="Unassembled WGS sequence"/>
</dbReference>
<keyword evidence="2 8" id="KW-0645">Protease</keyword>
<keyword evidence="7" id="KW-0456">Lyase</keyword>
<evidence type="ECO:0000256" key="7">
    <source>
        <dbReference type="ARBA" id="ARBA00023239"/>
    </source>
</evidence>
<dbReference type="InterPro" id="IPR036590">
    <property type="entry name" value="SRAP-like"/>
</dbReference>
<sequence>MCSNYRPATVHHLEQLGADAQQLKLSAADTYPGGQAPVILSAEGKSRQCALATFGLLPVWAKDRSFAKRTYNARAETVAEKPSFRHAWSHRQLCVVPAAAFYEPCYETGKAVWWRIERAGGGPMAIAGMWETKRWPDGGPDLSFTMLTVNADDHPLMSRFHKPEDEKRTVVVLDEANIDRWLLASSPEQMRQLLANSQQVELVATEGRLGTN</sequence>
<keyword evidence="3" id="KW-0227">DNA damage</keyword>
<keyword evidence="4 8" id="KW-0378">Hydrolase</keyword>
<comment type="similarity">
    <text evidence="1 8">Belongs to the SOS response-associated peptidase family.</text>
</comment>
<protein>
    <recommendedName>
        <fullName evidence="8">Abasic site processing protein</fullName>
        <ecNumber evidence="8">3.4.-.-</ecNumber>
    </recommendedName>
</protein>
<dbReference type="InterPro" id="IPR003738">
    <property type="entry name" value="SRAP"/>
</dbReference>
<evidence type="ECO:0000256" key="6">
    <source>
        <dbReference type="ARBA" id="ARBA00023125"/>
    </source>
</evidence>
<dbReference type="GO" id="GO:0003697">
    <property type="term" value="F:single-stranded DNA binding"/>
    <property type="evidence" value="ECO:0007669"/>
    <property type="project" value="InterPro"/>
</dbReference>